<dbReference type="OrthoDB" id="695393at2759"/>
<protein>
    <recommendedName>
        <fullName evidence="5">Late embryogenesis abundant protein</fullName>
    </recommendedName>
</protein>
<feature type="compositionally biased region" description="Basic and acidic residues" evidence="2">
    <location>
        <begin position="37"/>
        <end position="72"/>
    </location>
</feature>
<organism evidence="3 4">
    <name type="scientific">Rhynchospora breviuscula</name>
    <dbReference type="NCBI Taxonomy" id="2022672"/>
    <lineage>
        <taxon>Eukaryota</taxon>
        <taxon>Viridiplantae</taxon>
        <taxon>Streptophyta</taxon>
        <taxon>Embryophyta</taxon>
        <taxon>Tracheophyta</taxon>
        <taxon>Spermatophyta</taxon>
        <taxon>Magnoliopsida</taxon>
        <taxon>Liliopsida</taxon>
        <taxon>Poales</taxon>
        <taxon>Cyperaceae</taxon>
        <taxon>Cyperoideae</taxon>
        <taxon>Rhynchosporeae</taxon>
        <taxon>Rhynchospora</taxon>
    </lineage>
</organism>
<feature type="compositionally biased region" description="Basic and acidic residues" evidence="2">
    <location>
        <begin position="1"/>
        <end position="21"/>
    </location>
</feature>
<evidence type="ECO:0000256" key="2">
    <source>
        <dbReference type="SAM" id="MobiDB-lite"/>
    </source>
</evidence>
<proteinExistence type="inferred from homology"/>
<dbReference type="Pfam" id="PF03760">
    <property type="entry name" value="LEA_1"/>
    <property type="match status" value="1"/>
</dbReference>
<dbReference type="InterPro" id="IPR005513">
    <property type="entry name" value="LEA_1"/>
</dbReference>
<evidence type="ECO:0000256" key="1">
    <source>
        <dbReference type="ARBA" id="ARBA00010975"/>
    </source>
</evidence>
<dbReference type="PANTHER" id="PTHR33493:SF6">
    <property type="entry name" value="LATE EMBRYOGENESIS ABUNDANT PROTEIN 6"/>
    <property type="match status" value="1"/>
</dbReference>
<dbReference type="EMBL" id="JAMQYH010000001">
    <property type="protein sequence ID" value="KAJ1702884.1"/>
    <property type="molecule type" value="Genomic_DNA"/>
</dbReference>
<feature type="region of interest" description="Disordered" evidence="2">
    <location>
        <begin position="1"/>
        <end position="112"/>
    </location>
</feature>
<gene>
    <name evidence="3" type="ORF">LUZ63_002663</name>
</gene>
<sequence length="112" mass="12254">MQGMKEKMQDMGSTMKEKIKEGTANVQGKAEQATARTHGEKEAAKEREKAREAEAKSELHDEKAEHREEAALRHGAGHVPLTGPHHHRPVGMGAAKATYPTSGTHSTTDKYL</sequence>
<comment type="caution">
    <text evidence="3">The sequence shown here is derived from an EMBL/GenBank/DDBJ whole genome shotgun (WGS) entry which is preliminary data.</text>
</comment>
<keyword evidence="4" id="KW-1185">Reference proteome</keyword>
<dbReference type="AlphaFoldDB" id="A0A9Q0HY12"/>
<dbReference type="Proteomes" id="UP001151287">
    <property type="component" value="Unassembled WGS sequence"/>
</dbReference>
<reference evidence="3" key="1">
    <citation type="journal article" date="2022" name="Cell">
        <title>Repeat-based holocentromeres influence genome architecture and karyotype evolution.</title>
        <authorList>
            <person name="Hofstatter P.G."/>
            <person name="Thangavel G."/>
            <person name="Lux T."/>
            <person name="Neumann P."/>
            <person name="Vondrak T."/>
            <person name="Novak P."/>
            <person name="Zhang M."/>
            <person name="Costa L."/>
            <person name="Castellani M."/>
            <person name="Scott A."/>
            <person name="Toegelov H."/>
            <person name="Fuchs J."/>
            <person name="Mata-Sucre Y."/>
            <person name="Dias Y."/>
            <person name="Vanzela A.L.L."/>
            <person name="Huettel B."/>
            <person name="Almeida C.C.S."/>
            <person name="Simkova H."/>
            <person name="Souza G."/>
            <person name="Pedrosa-Harand A."/>
            <person name="Macas J."/>
            <person name="Mayer K.F.X."/>
            <person name="Houben A."/>
            <person name="Marques A."/>
        </authorList>
    </citation>
    <scope>NUCLEOTIDE SEQUENCE</scope>
    <source>
        <strain evidence="3">RhyBre1mFocal</strain>
    </source>
</reference>
<dbReference type="PANTHER" id="PTHR33493">
    <property type="entry name" value="LATE EMBRYOGENESIS ABUNDANT PROTEIN 6-RELATED"/>
    <property type="match status" value="1"/>
</dbReference>
<accession>A0A9Q0HY12</accession>
<evidence type="ECO:0000313" key="3">
    <source>
        <dbReference type="EMBL" id="KAJ1702884.1"/>
    </source>
</evidence>
<evidence type="ECO:0008006" key="5">
    <source>
        <dbReference type="Google" id="ProtNLM"/>
    </source>
</evidence>
<dbReference type="GO" id="GO:0009793">
    <property type="term" value="P:embryo development ending in seed dormancy"/>
    <property type="evidence" value="ECO:0007669"/>
    <property type="project" value="InterPro"/>
</dbReference>
<name>A0A9Q0HY12_9POAL</name>
<evidence type="ECO:0000313" key="4">
    <source>
        <dbReference type="Proteomes" id="UP001151287"/>
    </source>
</evidence>
<comment type="similarity">
    <text evidence="1">Belongs to the LEA type 1 family.</text>
</comment>